<dbReference type="Gene3D" id="2.30.40.10">
    <property type="entry name" value="Urease, subunit C, domain 1"/>
    <property type="match status" value="2"/>
</dbReference>
<sequence length="1121" mass="122322">MRDISVRRLIAHAVLLALATGTTPLQAHGPQELGEPSLPLLSPTGGAAAEGPSGTLPRPPAKAGQTLPLTPARKIRFDTSELTAASIDLSPDGRTIVLDMLGDIYVMDAKGGEARPISRGMAYDSQPAFSPDGRRILFLSDRSGAENLWVMDADGGDARQLSFYDDDPIFVSPVWSSDGKTAWVSRFWPDRNAYEGWRFATDGSDRFGTAALPNWPDAGQTEDKINSLGLMPSADGRLLYYARLKGSPDFDTLAEWQIARRDLATGIDDTIVKAIGDIRLGPVQSSAFRPVLSHDGRTLAYGMRRVGRTFLHVRDLGSGMDRELIRIDHDELQASAWSDIIPHFAFTPDDKALVLNMGGGISRIDIASGTATAIPFTARIDMDLAPLTRRPIRQETGPVRARLVQTPALSPDGRTVAFSALGHLYTAPVEGSARPQRIDADETPQFHPSWSLDGKRLLYVTWTAKDGGFVWEKPLDGGPARRLTDTPAFYTHPVFTPDGASVLVIRSPQAYRLNSYVEFGQLRSADLVRLGRGGDDDGDSDGEQVVLSGRIGGTPHFGPLPDTVYLNESDGVHAVKWRGRASDHLAVQAAGPNWYFAQGLASADDLRISPDGRCALAHIAQQLHLFTMPDKAGETVNLTAPAVRHRRITDVGADFFGWSQDGRTIWWSVGSTLHRRALSGVRLDDAGTPPRAADVGGAARPLVVTVPRDTPQGTLLLRGARAITMKGDEVIPDADILIVDDHIRAIGPRGSFPVPADAAIRELAGATIVPGFIDIHDHVADIRRDVLDMHNWGPAANLAYGVTLAFDPSSLSIDMLAYEDLVDSGQMIGSRIMTTGPAVFSFNDFRSKAEVKAVLSRYRDDYRLGNIKQYRTGNRRTRQWVVEAARELGLNPTTEGALSRKLDITHIIDGFSGNEHSIPPATLHDDVLQLLARSGTSYTLTLQITHGGVPGQNYFIARDAPHGDAKYARFAPDWFRDQKFWQREWRDPGEYLFPDVAKSAARFTRMGGLLGLGAHGEVPGLGTHWEMQAYAMGGMTPLEVLRSATIDGARAIGRDADFGSLEPGKYADLVILDRNPLDGIANTLSIRQVMKNGRLYESDTLDEIWPRKRAMPPFWFSKPRG</sequence>
<evidence type="ECO:0000313" key="5">
    <source>
        <dbReference type="Proteomes" id="UP000024329"/>
    </source>
</evidence>
<dbReference type="AlphaFoldDB" id="A0A031K6M7"/>
<dbReference type="Gene3D" id="3.20.20.140">
    <property type="entry name" value="Metal-dependent hydrolases"/>
    <property type="match status" value="1"/>
</dbReference>
<dbReference type="Pfam" id="PF01979">
    <property type="entry name" value="Amidohydro_1"/>
    <property type="match status" value="1"/>
</dbReference>
<keyword evidence="2" id="KW-0732">Signal</keyword>
<dbReference type="InterPro" id="IPR011659">
    <property type="entry name" value="WD40"/>
</dbReference>
<feature type="signal peptide" evidence="2">
    <location>
        <begin position="1"/>
        <end position="27"/>
    </location>
</feature>
<feature type="domain" description="Amidohydrolase-related" evidence="3">
    <location>
        <begin position="1030"/>
        <end position="1095"/>
    </location>
</feature>
<evidence type="ECO:0000259" key="3">
    <source>
        <dbReference type="Pfam" id="PF01979"/>
    </source>
</evidence>
<dbReference type="Proteomes" id="UP000024329">
    <property type="component" value="Unassembled WGS sequence"/>
</dbReference>
<dbReference type="SUPFAM" id="SSF69304">
    <property type="entry name" value="Tricorn protease N-terminal domain"/>
    <property type="match status" value="1"/>
</dbReference>
<name>A0A031K6M7_9SPHN</name>
<comment type="caution">
    <text evidence="4">The sequence shown here is derived from an EMBL/GenBank/DDBJ whole genome shotgun (WGS) entry which is preliminary data.</text>
</comment>
<dbReference type="InterPro" id="IPR011059">
    <property type="entry name" value="Metal-dep_hydrolase_composite"/>
</dbReference>
<dbReference type="Gene3D" id="3.30.110.90">
    <property type="entry name" value="Amidohydrolase"/>
    <property type="match status" value="1"/>
</dbReference>
<dbReference type="Gene3D" id="2.120.10.30">
    <property type="entry name" value="TolB, C-terminal domain"/>
    <property type="match status" value="3"/>
</dbReference>
<dbReference type="SUPFAM" id="SSF51556">
    <property type="entry name" value="Metallo-dependent hydrolases"/>
    <property type="match status" value="1"/>
</dbReference>
<dbReference type="InterPro" id="IPR051781">
    <property type="entry name" value="Metallo-dep_Hydrolase"/>
</dbReference>
<protein>
    <submittedName>
        <fullName evidence="4">Amidohydrolase family protein</fullName>
    </submittedName>
</protein>
<dbReference type="InterPro" id="IPR006680">
    <property type="entry name" value="Amidohydro-rel"/>
</dbReference>
<dbReference type="PANTHER" id="PTHR43135">
    <property type="entry name" value="ALPHA-D-RIBOSE 1-METHYLPHOSPHONATE 5-TRIPHOSPHATE DIPHOSPHATASE"/>
    <property type="match status" value="1"/>
</dbReference>
<dbReference type="eggNOG" id="COG1228">
    <property type="taxonomic scope" value="Bacteria"/>
</dbReference>
<accession>A0A031K6M7</accession>
<feature type="region of interest" description="Disordered" evidence="1">
    <location>
        <begin position="27"/>
        <end position="68"/>
    </location>
</feature>
<dbReference type="STRING" id="158500.BES08_03320"/>
<feature type="compositionally biased region" description="Low complexity" evidence="1">
    <location>
        <begin position="29"/>
        <end position="46"/>
    </location>
</feature>
<evidence type="ECO:0000313" key="4">
    <source>
        <dbReference type="EMBL" id="EZP84890.1"/>
    </source>
</evidence>
<evidence type="ECO:0000256" key="1">
    <source>
        <dbReference type="SAM" id="MobiDB-lite"/>
    </source>
</evidence>
<dbReference type="GO" id="GO:0016810">
    <property type="term" value="F:hydrolase activity, acting on carbon-nitrogen (but not peptide) bonds"/>
    <property type="evidence" value="ECO:0007669"/>
    <property type="project" value="InterPro"/>
</dbReference>
<dbReference type="SUPFAM" id="SSF82171">
    <property type="entry name" value="DPP6 N-terminal domain-like"/>
    <property type="match status" value="1"/>
</dbReference>
<evidence type="ECO:0000256" key="2">
    <source>
        <dbReference type="SAM" id="SignalP"/>
    </source>
</evidence>
<dbReference type="PANTHER" id="PTHR43135:SF3">
    <property type="entry name" value="ALPHA-D-RIBOSE 1-METHYLPHOSPHONATE 5-TRIPHOSPHATE DIPHOSPHATASE"/>
    <property type="match status" value="1"/>
</dbReference>
<dbReference type="Pfam" id="PF07676">
    <property type="entry name" value="PD40"/>
    <property type="match status" value="1"/>
</dbReference>
<proteinExistence type="predicted"/>
<organism evidence="4 5">
    <name type="scientific">Novosphingobium resinovorum</name>
    <dbReference type="NCBI Taxonomy" id="158500"/>
    <lineage>
        <taxon>Bacteria</taxon>
        <taxon>Pseudomonadati</taxon>
        <taxon>Pseudomonadota</taxon>
        <taxon>Alphaproteobacteria</taxon>
        <taxon>Sphingomonadales</taxon>
        <taxon>Sphingomonadaceae</taxon>
        <taxon>Novosphingobium</taxon>
    </lineage>
</organism>
<dbReference type="SUPFAM" id="SSF51338">
    <property type="entry name" value="Composite domain of metallo-dependent hydrolases"/>
    <property type="match status" value="1"/>
</dbReference>
<keyword evidence="4" id="KW-0378">Hydrolase</keyword>
<dbReference type="PATRIC" id="fig|158500.4.peg.668"/>
<dbReference type="EMBL" id="JFYZ01000001">
    <property type="protein sequence ID" value="EZP84890.1"/>
    <property type="molecule type" value="Genomic_DNA"/>
</dbReference>
<dbReference type="eggNOG" id="COG0823">
    <property type="taxonomic scope" value="Bacteria"/>
</dbReference>
<gene>
    <name evidence="4" type="ORF">BV97_00653</name>
</gene>
<dbReference type="InterPro" id="IPR032466">
    <property type="entry name" value="Metal_Hydrolase"/>
</dbReference>
<feature type="chain" id="PRO_5001557207" evidence="2">
    <location>
        <begin position="28"/>
        <end position="1121"/>
    </location>
</feature>
<dbReference type="InterPro" id="IPR011042">
    <property type="entry name" value="6-blade_b-propeller_TolB-like"/>
</dbReference>
<dbReference type="RefSeq" id="WP_008830292.1">
    <property type="nucleotide sequence ID" value="NZ_JFYZ01000001.1"/>
</dbReference>
<dbReference type="Gene3D" id="1.20.58.520">
    <property type="entry name" value="Amidohydrolase"/>
    <property type="match status" value="1"/>
</dbReference>
<reference evidence="4 5" key="1">
    <citation type="submission" date="2014-03" db="EMBL/GenBank/DDBJ databases">
        <title>Whole genome sequence of Novosphingobium resinovorum KF1.</title>
        <authorList>
            <person name="Gan H.M."/>
            <person name="Gan H.Y."/>
            <person name="Chew T.H."/>
            <person name="Savka M.A."/>
        </authorList>
    </citation>
    <scope>NUCLEOTIDE SEQUENCE [LARGE SCALE GENOMIC DNA]</scope>
    <source>
        <strain evidence="4 5">KF1</strain>
    </source>
</reference>